<dbReference type="EMBL" id="CACVKT020008739">
    <property type="protein sequence ID" value="CAC5417435.1"/>
    <property type="molecule type" value="Genomic_DNA"/>
</dbReference>
<dbReference type="CDD" id="cd00054">
    <property type="entry name" value="EGF_CA"/>
    <property type="match status" value="2"/>
</dbReference>
<comment type="caution">
    <text evidence="8">Lacks conserved residue(s) required for the propagation of feature annotation.</text>
</comment>
<dbReference type="PROSITE" id="PS50026">
    <property type="entry name" value="EGF_3"/>
    <property type="match status" value="2"/>
</dbReference>
<evidence type="ECO:0000256" key="5">
    <source>
        <dbReference type="ARBA" id="ARBA00022737"/>
    </source>
</evidence>
<keyword evidence="3 8" id="KW-0245">EGF-like domain</keyword>
<feature type="domain" description="EGF-like" evidence="9">
    <location>
        <begin position="29"/>
        <end position="65"/>
    </location>
</feature>
<dbReference type="PANTHER" id="PTHR24020:SF84">
    <property type="entry name" value="VWFA DOMAIN-CONTAINING PROTEIN"/>
    <property type="match status" value="1"/>
</dbReference>
<feature type="domain" description="EGF-like" evidence="9">
    <location>
        <begin position="255"/>
        <end position="291"/>
    </location>
</feature>
<dbReference type="InterPro" id="IPR050525">
    <property type="entry name" value="ECM_Assembly_Org"/>
</dbReference>
<feature type="domain" description="VWFA" evidence="10">
    <location>
        <begin position="73"/>
        <end position="252"/>
    </location>
</feature>
<dbReference type="GO" id="GO:0005576">
    <property type="term" value="C:extracellular region"/>
    <property type="evidence" value="ECO:0007669"/>
    <property type="project" value="UniProtKB-SubCell"/>
</dbReference>
<evidence type="ECO:0000313" key="11">
    <source>
        <dbReference type="EMBL" id="CAC5417435.1"/>
    </source>
</evidence>
<dbReference type="EMBL" id="CACVKT020008739">
    <property type="protein sequence ID" value="CAC5417436.1"/>
    <property type="molecule type" value="Genomic_DNA"/>
</dbReference>
<evidence type="ECO:0008006" key="13">
    <source>
        <dbReference type="Google" id="ProtNLM"/>
    </source>
</evidence>
<feature type="disulfide bond" evidence="8">
    <location>
        <begin position="55"/>
        <end position="64"/>
    </location>
</feature>
<dbReference type="InterPro" id="IPR002035">
    <property type="entry name" value="VWF_A"/>
</dbReference>
<proteinExistence type="predicted"/>
<feature type="domain" description="VWFA" evidence="10">
    <location>
        <begin position="299"/>
        <end position="469"/>
    </location>
</feature>
<dbReference type="SMART" id="SM00327">
    <property type="entry name" value="VWA"/>
    <property type="match status" value="2"/>
</dbReference>
<evidence type="ECO:0000256" key="6">
    <source>
        <dbReference type="ARBA" id="ARBA00023157"/>
    </source>
</evidence>
<dbReference type="GO" id="GO:0005509">
    <property type="term" value="F:calcium ion binding"/>
    <property type="evidence" value="ECO:0007669"/>
    <property type="project" value="InterPro"/>
</dbReference>
<dbReference type="PANTHER" id="PTHR24020">
    <property type="entry name" value="COLLAGEN ALPHA"/>
    <property type="match status" value="1"/>
</dbReference>
<dbReference type="Pfam" id="PF00008">
    <property type="entry name" value="EGF"/>
    <property type="match status" value="2"/>
</dbReference>
<protein>
    <recommendedName>
        <fullName evidence="13">COL6A</fullName>
    </recommendedName>
</protein>
<organism evidence="11 12">
    <name type="scientific">Mytilus coruscus</name>
    <name type="common">Sea mussel</name>
    <dbReference type="NCBI Taxonomy" id="42192"/>
    <lineage>
        <taxon>Eukaryota</taxon>
        <taxon>Metazoa</taxon>
        <taxon>Spiralia</taxon>
        <taxon>Lophotrochozoa</taxon>
        <taxon>Mollusca</taxon>
        <taxon>Bivalvia</taxon>
        <taxon>Autobranchia</taxon>
        <taxon>Pteriomorphia</taxon>
        <taxon>Mytilida</taxon>
        <taxon>Mytiloidea</taxon>
        <taxon>Mytilidae</taxon>
        <taxon>Mytilinae</taxon>
        <taxon>Mytilus</taxon>
    </lineage>
</organism>
<dbReference type="InterPro" id="IPR036465">
    <property type="entry name" value="vWFA_dom_sf"/>
</dbReference>
<dbReference type="FunFam" id="3.40.50.410:FF:000004">
    <property type="entry name" value="collagen alpha-6(VI) chain"/>
    <property type="match status" value="1"/>
</dbReference>
<keyword evidence="6 8" id="KW-1015">Disulfide bond</keyword>
<evidence type="ECO:0000259" key="9">
    <source>
        <dbReference type="PROSITE" id="PS50026"/>
    </source>
</evidence>
<dbReference type="Pfam" id="PF00092">
    <property type="entry name" value="VWA"/>
    <property type="match status" value="2"/>
</dbReference>
<sequence>MAYLCNGKYNYVNGLTDISDNIMAYLCNEKDMCETNPCQNGGHCVSERNSYFCECREGFAGQNCDQACDAKADVAFLIDSSGSIGQHNFRLVKDFVYKVVEELTIGKRHTRTGLVSYSTSARMGFHLDDYITKSGVEDAISSVGYVYGNTNTAAGIKMVRRSVFNPSRGDRPDAQNFLIIITDGVSNVKAENTIPEAQKAKEEGVHVITIGVGSFDSAELRAMASEPTDNNMYIIDDFNSFAGLKTNLVKATCRDESICNDNPCLNGGVCSVGVNTFQCKCPTGYSGLRCEKACIDRKDIVFVLDSSSSVGKDNFQYMLDFVRALVEEIAGTSNEHRFALITYSTRVNLVFSLGRYSNGNVGKVISTTRYKAGSTNTAGGLRTAADVLKMNGGRSSAEDIVILLTDGQSNLNSRDTIPSAEALKQKGVKVITVGIKITDTDEIKAIASSEKEVFIAKDFQSLTDIKQEISENSCQGNGR</sequence>
<dbReference type="InterPro" id="IPR000742">
    <property type="entry name" value="EGF"/>
</dbReference>
<dbReference type="SMART" id="SM00179">
    <property type="entry name" value="EGF_CA"/>
    <property type="match status" value="2"/>
</dbReference>
<evidence type="ECO:0000256" key="4">
    <source>
        <dbReference type="ARBA" id="ARBA00022729"/>
    </source>
</evidence>
<evidence type="ECO:0000256" key="3">
    <source>
        <dbReference type="ARBA" id="ARBA00022536"/>
    </source>
</evidence>
<feature type="disulfide bond" evidence="8">
    <location>
        <begin position="281"/>
        <end position="290"/>
    </location>
</feature>
<dbReference type="FunFam" id="2.10.25.10:FF:000255">
    <property type="entry name" value="Sushi, nidogen and EGF-like domains 1"/>
    <property type="match status" value="1"/>
</dbReference>
<dbReference type="AlphaFoldDB" id="A0A6J8ECW2"/>
<keyword evidence="7" id="KW-0325">Glycoprotein</keyword>
<dbReference type="Gene3D" id="2.10.25.10">
    <property type="entry name" value="Laminin"/>
    <property type="match status" value="2"/>
</dbReference>
<dbReference type="PROSITE" id="PS50234">
    <property type="entry name" value="VWFA"/>
    <property type="match status" value="2"/>
</dbReference>
<dbReference type="SUPFAM" id="SSF53300">
    <property type="entry name" value="vWA-like"/>
    <property type="match status" value="2"/>
</dbReference>
<evidence type="ECO:0000256" key="8">
    <source>
        <dbReference type="PROSITE-ProRule" id="PRU00076"/>
    </source>
</evidence>
<dbReference type="OrthoDB" id="6132182at2759"/>
<dbReference type="Proteomes" id="UP000507470">
    <property type="component" value="Unassembled WGS sequence"/>
</dbReference>
<name>A0A6J8ECW2_MYTCO</name>
<dbReference type="SMART" id="SM00181">
    <property type="entry name" value="EGF"/>
    <property type="match status" value="2"/>
</dbReference>
<gene>
    <name evidence="11" type="ORF">MCOR_49934</name>
</gene>
<evidence type="ECO:0000256" key="2">
    <source>
        <dbReference type="ARBA" id="ARBA00022525"/>
    </source>
</evidence>
<accession>A0A6J8ECW2</accession>
<dbReference type="FunFam" id="2.10.25.10:FF:000434">
    <property type="entry name" value="Predicted protein"/>
    <property type="match status" value="1"/>
</dbReference>
<comment type="subcellular location">
    <subcellularLocation>
        <location evidence="1">Secreted</location>
    </subcellularLocation>
</comment>
<evidence type="ECO:0000256" key="1">
    <source>
        <dbReference type="ARBA" id="ARBA00004613"/>
    </source>
</evidence>
<evidence type="ECO:0000313" key="12">
    <source>
        <dbReference type="Proteomes" id="UP000507470"/>
    </source>
</evidence>
<dbReference type="InterPro" id="IPR001881">
    <property type="entry name" value="EGF-like_Ca-bd_dom"/>
</dbReference>
<evidence type="ECO:0000256" key="7">
    <source>
        <dbReference type="ARBA" id="ARBA00023180"/>
    </source>
</evidence>
<evidence type="ECO:0000259" key="10">
    <source>
        <dbReference type="PROSITE" id="PS50234"/>
    </source>
</evidence>
<dbReference type="PROSITE" id="PS00022">
    <property type="entry name" value="EGF_1"/>
    <property type="match status" value="2"/>
</dbReference>
<keyword evidence="2" id="KW-0964">Secreted</keyword>
<keyword evidence="12" id="KW-1185">Reference proteome</keyword>
<dbReference type="Gene3D" id="3.40.50.410">
    <property type="entry name" value="von Willebrand factor, type A domain"/>
    <property type="match status" value="2"/>
</dbReference>
<reference evidence="11 12" key="1">
    <citation type="submission" date="2020-06" db="EMBL/GenBank/DDBJ databases">
        <authorList>
            <person name="Li R."/>
            <person name="Bekaert M."/>
        </authorList>
    </citation>
    <scope>NUCLEOTIDE SEQUENCE [LARGE SCALE GENOMIC DNA]</scope>
    <source>
        <strain evidence="11">Wild</strain>
        <strain evidence="12">wild</strain>
    </source>
</reference>
<keyword evidence="4" id="KW-0732">Signal</keyword>
<dbReference type="PRINTS" id="PR00453">
    <property type="entry name" value="VWFADOMAIN"/>
</dbReference>
<keyword evidence="5" id="KW-0677">Repeat</keyword>
<dbReference type="CDD" id="cd01450">
    <property type="entry name" value="vWFA_subfamily_ECM"/>
    <property type="match status" value="1"/>
</dbReference>